<sequence length="549" mass="59019">MATTVIEHVLNRLRDIGVRHVFGVPGDYAFPVDDAIVAHPDVEWVGSCNELNAAYSADGYARVNGAGAVCTTYGVGELSAINGIAGAYADHLPVFHLVGMPKMPVQAHHSLVHHTLGNGEFDLFRRMSEPVVCASAIFTPQNAAAEIERLIGAALFHRRPVYLAFPADLASMPIVSQAAPLPPPVSDPAQVEAVVQTVSRMLGKAETACVLPGLLTVRAGLGAELRSFLDDTGLPFATMVADKGILDEDDPAFAGMYDGKLMNEGVRRFVEGADVVIMIGALMHDFNSGAFTANLDPAKVVDIRHHHTQVGGLTYQSVEMKDLLPALAGDLPDRNWPMAGADIARMDPVRGSGQDAITAETLYPRWESFLKEGDILVAETGTPSLGMAFARLPKHVSFENQTMWGSIGWATPAAVGAAFAAPDRRVVLITGEGSHQLTVQELSVFGRYGLRPIVFVLNNKGYLIERLLCRDPDSAYNDLGPWHYSELPSVFGCEGWQTARVTTLEELDRAMDAAQSARGGCYIEVVTDAYTAPPLAEQLHANIDAFYSG</sequence>
<gene>
    <name evidence="16" type="ORF">FDA94_05060</name>
</gene>
<dbReference type="GO" id="GO:0030976">
    <property type="term" value="F:thiamine pyrophosphate binding"/>
    <property type="evidence" value="ECO:0007669"/>
    <property type="project" value="InterPro"/>
</dbReference>
<evidence type="ECO:0000256" key="9">
    <source>
        <dbReference type="ARBA" id="ARBA00023052"/>
    </source>
</evidence>
<comment type="cofactor">
    <cofactor evidence="2">
        <name>thiamine diphosphate</name>
        <dbReference type="ChEBI" id="CHEBI:58937"/>
    </cofactor>
</comment>
<dbReference type="Pfam" id="PF02775">
    <property type="entry name" value="TPP_enzyme_C"/>
    <property type="match status" value="1"/>
</dbReference>
<evidence type="ECO:0000256" key="6">
    <source>
        <dbReference type="ARBA" id="ARBA00022723"/>
    </source>
</evidence>
<dbReference type="PANTHER" id="PTHR43452:SF30">
    <property type="entry name" value="PYRUVATE DECARBOXYLASE ISOZYME 1-RELATED"/>
    <property type="match status" value="1"/>
</dbReference>
<dbReference type="InterPro" id="IPR012001">
    <property type="entry name" value="Thiamin_PyroP_enz_TPP-bd_dom"/>
</dbReference>
<keyword evidence="9 12" id="KW-0786">Thiamine pyrophosphate</keyword>
<dbReference type="InterPro" id="IPR029035">
    <property type="entry name" value="DHS-like_NAD/FAD-binding_dom"/>
</dbReference>
<dbReference type="PANTHER" id="PTHR43452">
    <property type="entry name" value="PYRUVATE DECARBOXYLASE"/>
    <property type="match status" value="1"/>
</dbReference>
<dbReference type="GO" id="GO:0000287">
    <property type="term" value="F:magnesium ion binding"/>
    <property type="evidence" value="ECO:0007669"/>
    <property type="project" value="InterPro"/>
</dbReference>
<dbReference type="Gene3D" id="3.40.50.1220">
    <property type="entry name" value="TPP-binding domain"/>
    <property type="match status" value="1"/>
</dbReference>
<dbReference type="GO" id="GO:0005829">
    <property type="term" value="C:cytosol"/>
    <property type="evidence" value="ECO:0007669"/>
    <property type="project" value="TreeGrafter"/>
</dbReference>
<feature type="binding site" evidence="11">
    <location>
        <position position="461"/>
    </location>
    <ligand>
        <name>Mg(2+)</name>
        <dbReference type="ChEBI" id="CHEBI:18420"/>
    </ligand>
</feature>
<protein>
    <recommendedName>
        <fullName evidence="5">Alpha-keto-acid decarboxylase</fullName>
    </recommendedName>
</protein>
<dbReference type="Gene3D" id="3.40.50.970">
    <property type="match status" value="2"/>
</dbReference>
<evidence type="ECO:0000256" key="2">
    <source>
        <dbReference type="ARBA" id="ARBA00001964"/>
    </source>
</evidence>
<dbReference type="PIRSF" id="PIRSF036565">
    <property type="entry name" value="Pyruvt_ip_decrb"/>
    <property type="match status" value="1"/>
</dbReference>
<dbReference type="AlphaFoldDB" id="A0A4U3MQ26"/>
<dbReference type="InterPro" id="IPR012110">
    <property type="entry name" value="PDC/IPDC-like"/>
</dbReference>
<feature type="domain" description="Thiamine pyrophosphate enzyme TPP-binding" evidence="14">
    <location>
        <begin position="392"/>
        <end position="525"/>
    </location>
</feature>
<dbReference type="OrthoDB" id="4959782at2"/>
<proteinExistence type="inferred from homology"/>
<evidence type="ECO:0000256" key="4">
    <source>
        <dbReference type="ARBA" id="ARBA00007812"/>
    </source>
</evidence>
<dbReference type="FunFam" id="3.40.50.970:FF:000019">
    <property type="entry name" value="Pyruvate decarboxylase isozyme"/>
    <property type="match status" value="1"/>
</dbReference>
<dbReference type="Pfam" id="PF02776">
    <property type="entry name" value="TPP_enzyme_N"/>
    <property type="match status" value="1"/>
</dbReference>
<keyword evidence="8 11" id="KW-0460">Magnesium</keyword>
<evidence type="ECO:0000256" key="3">
    <source>
        <dbReference type="ARBA" id="ARBA00002938"/>
    </source>
</evidence>
<evidence type="ECO:0000256" key="11">
    <source>
        <dbReference type="PIRSR" id="PIRSR036565-2"/>
    </source>
</evidence>
<comment type="cofactor">
    <cofactor evidence="11">
        <name>Mg(2+)</name>
        <dbReference type="ChEBI" id="CHEBI:18420"/>
    </cofactor>
    <text evidence="11">Binds 1 Mg(2+) per subunit.</text>
</comment>
<comment type="function">
    <text evidence="3">Decarboxylates branched-chain and aromatic alpha-keto acids to aldehydes.</text>
</comment>
<dbReference type="SUPFAM" id="SSF52518">
    <property type="entry name" value="Thiamin diphosphate-binding fold (THDP-binding)"/>
    <property type="match status" value="2"/>
</dbReference>
<feature type="domain" description="Thiamine pyrophosphate enzyme N-terminal TPP-binding" evidence="15">
    <location>
        <begin position="4"/>
        <end position="110"/>
    </location>
</feature>
<dbReference type="FunFam" id="3.40.50.970:FF:000024">
    <property type="entry name" value="Pyruvate decarboxylase isozyme"/>
    <property type="match status" value="1"/>
</dbReference>
<dbReference type="InterPro" id="IPR047213">
    <property type="entry name" value="TPP_PYR_PDC_IPDC-like"/>
</dbReference>
<comment type="cofactor">
    <cofactor evidence="1">
        <name>a metal cation</name>
        <dbReference type="ChEBI" id="CHEBI:25213"/>
    </cofactor>
</comment>
<evidence type="ECO:0000259" key="15">
    <source>
        <dbReference type="Pfam" id="PF02776"/>
    </source>
</evidence>
<keyword evidence="7" id="KW-0210">Decarboxylase</keyword>
<name>A0A4U3MQ26_9ACTN</name>
<evidence type="ECO:0000256" key="12">
    <source>
        <dbReference type="RuleBase" id="RU362132"/>
    </source>
</evidence>
<evidence type="ECO:0000256" key="7">
    <source>
        <dbReference type="ARBA" id="ARBA00022793"/>
    </source>
</evidence>
<feature type="domain" description="Thiamine pyrophosphate enzyme central" evidence="13">
    <location>
        <begin position="196"/>
        <end position="312"/>
    </location>
</feature>
<dbReference type="EMBL" id="SZQA01000003">
    <property type="protein sequence ID" value="TKK90377.1"/>
    <property type="molecule type" value="Genomic_DNA"/>
</dbReference>
<reference evidence="16 17" key="1">
    <citation type="submission" date="2019-04" db="EMBL/GenBank/DDBJ databases">
        <title>Herbidospora sp. NEAU-GS14.nov., a novel actinomycete isolated from soil.</title>
        <authorList>
            <person name="Han L."/>
        </authorList>
    </citation>
    <scope>NUCLEOTIDE SEQUENCE [LARGE SCALE GENOMIC DNA]</scope>
    <source>
        <strain evidence="16 17">NEAU-GS14</strain>
    </source>
</reference>
<feature type="binding site" evidence="11">
    <location>
        <position position="459"/>
    </location>
    <ligand>
        <name>Mg(2+)</name>
        <dbReference type="ChEBI" id="CHEBI:18420"/>
    </ligand>
</feature>
<evidence type="ECO:0000256" key="5">
    <source>
        <dbReference type="ARBA" id="ARBA00020054"/>
    </source>
</evidence>
<dbReference type="GO" id="GO:0004737">
    <property type="term" value="F:pyruvate decarboxylase activity"/>
    <property type="evidence" value="ECO:0007669"/>
    <property type="project" value="TreeGrafter"/>
</dbReference>
<dbReference type="InterPro" id="IPR047214">
    <property type="entry name" value="TPP_PDC_IPDC"/>
</dbReference>
<keyword evidence="6 11" id="KW-0479">Metal-binding</keyword>
<comment type="caution">
    <text evidence="16">The sequence shown here is derived from an EMBL/GenBank/DDBJ whole genome shotgun (WGS) entry which is preliminary data.</text>
</comment>
<evidence type="ECO:0000313" key="17">
    <source>
        <dbReference type="Proteomes" id="UP000308705"/>
    </source>
</evidence>
<dbReference type="InterPro" id="IPR029061">
    <property type="entry name" value="THDP-binding"/>
</dbReference>
<keyword evidence="10" id="KW-0456">Lyase</keyword>
<keyword evidence="17" id="KW-1185">Reference proteome</keyword>
<dbReference type="RefSeq" id="WP_137245851.1">
    <property type="nucleotide sequence ID" value="NZ_SZQA01000003.1"/>
</dbReference>
<evidence type="ECO:0000256" key="8">
    <source>
        <dbReference type="ARBA" id="ARBA00022842"/>
    </source>
</evidence>
<evidence type="ECO:0000256" key="1">
    <source>
        <dbReference type="ARBA" id="ARBA00001920"/>
    </source>
</evidence>
<comment type="similarity">
    <text evidence="4 12">Belongs to the TPP enzyme family.</text>
</comment>
<dbReference type="InterPro" id="IPR012000">
    <property type="entry name" value="Thiamin_PyroP_enz_cen_dom"/>
</dbReference>
<evidence type="ECO:0000313" key="16">
    <source>
        <dbReference type="EMBL" id="TKK90377.1"/>
    </source>
</evidence>
<dbReference type="CDD" id="cd02005">
    <property type="entry name" value="TPP_PDC_IPDC"/>
    <property type="match status" value="1"/>
</dbReference>
<evidence type="ECO:0000256" key="10">
    <source>
        <dbReference type="ARBA" id="ARBA00023239"/>
    </source>
</evidence>
<evidence type="ECO:0000259" key="14">
    <source>
        <dbReference type="Pfam" id="PF02775"/>
    </source>
</evidence>
<dbReference type="Proteomes" id="UP000308705">
    <property type="component" value="Unassembled WGS sequence"/>
</dbReference>
<evidence type="ECO:0000259" key="13">
    <source>
        <dbReference type="Pfam" id="PF00205"/>
    </source>
</evidence>
<organism evidence="16 17">
    <name type="scientific">Herbidospora galbida</name>
    <dbReference type="NCBI Taxonomy" id="2575442"/>
    <lineage>
        <taxon>Bacteria</taxon>
        <taxon>Bacillati</taxon>
        <taxon>Actinomycetota</taxon>
        <taxon>Actinomycetes</taxon>
        <taxon>Streptosporangiales</taxon>
        <taxon>Streptosporangiaceae</taxon>
        <taxon>Herbidospora</taxon>
    </lineage>
</organism>
<dbReference type="GO" id="GO:0000949">
    <property type="term" value="P:aromatic amino acid family catabolic process to alcohol via Ehrlich pathway"/>
    <property type="evidence" value="ECO:0007669"/>
    <property type="project" value="TreeGrafter"/>
</dbReference>
<accession>A0A4U3MQ26</accession>
<dbReference type="InterPro" id="IPR011766">
    <property type="entry name" value="TPP_enzyme_TPP-bd"/>
</dbReference>
<dbReference type="Pfam" id="PF00205">
    <property type="entry name" value="TPP_enzyme_M"/>
    <property type="match status" value="1"/>
</dbReference>
<dbReference type="CDD" id="cd07038">
    <property type="entry name" value="TPP_PYR_PDC_IPDC_like"/>
    <property type="match status" value="1"/>
</dbReference>
<dbReference type="SUPFAM" id="SSF52467">
    <property type="entry name" value="DHS-like NAD/FAD-binding domain"/>
    <property type="match status" value="1"/>
</dbReference>